<feature type="domain" description="HTH gntR-type" evidence="4">
    <location>
        <begin position="16"/>
        <end position="83"/>
    </location>
</feature>
<keyword evidence="2" id="KW-0238">DNA-binding</keyword>
<dbReference type="InterPro" id="IPR008920">
    <property type="entry name" value="TF_FadR/GntR_C"/>
</dbReference>
<dbReference type="InterPro" id="IPR036390">
    <property type="entry name" value="WH_DNA-bd_sf"/>
</dbReference>
<dbReference type="RefSeq" id="WP_173144746.1">
    <property type="nucleotide sequence ID" value="NZ_CP053985.1"/>
</dbReference>
<dbReference type="AlphaFoldDB" id="A0A7D4HT19"/>
<dbReference type="SUPFAM" id="SSF46785">
    <property type="entry name" value="Winged helix' DNA-binding domain"/>
    <property type="match status" value="1"/>
</dbReference>
<dbReference type="InterPro" id="IPR000524">
    <property type="entry name" value="Tscrpt_reg_HTH_GntR"/>
</dbReference>
<dbReference type="SUPFAM" id="SSF48008">
    <property type="entry name" value="GntR ligand-binding domain-like"/>
    <property type="match status" value="1"/>
</dbReference>
<dbReference type="Gene3D" id="1.20.120.530">
    <property type="entry name" value="GntR ligand-binding domain-like"/>
    <property type="match status" value="1"/>
</dbReference>
<keyword evidence="6" id="KW-1185">Reference proteome</keyword>
<dbReference type="PANTHER" id="PTHR43537:SF41">
    <property type="entry name" value="TRANSCRIPTIONAL REGULATORY PROTEIN"/>
    <property type="match status" value="1"/>
</dbReference>
<reference evidence="5 6" key="1">
    <citation type="submission" date="2020-05" db="EMBL/GenBank/DDBJ databases">
        <title>FDA dAtabase for Regulatory Grade micrObial Sequences (FDA-ARGOS): Supporting development and validation of Infectious Disease Dx tests.</title>
        <authorList>
            <person name="Sproer C."/>
            <person name="Gronow S."/>
            <person name="Severitt S."/>
            <person name="Schroder I."/>
            <person name="Tallon L."/>
            <person name="Sadzewicz L."/>
            <person name="Zhao X."/>
            <person name="Vavikolanu K."/>
            <person name="Mehta A."/>
            <person name="Aluvathingal J."/>
            <person name="Nadendla S."/>
            <person name="Myers T."/>
            <person name="Yan Y."/>
            <person name="Sichtig H."/>
        </authorList>
    </citation>
    <scope>NUCLEOTIDE SEQUENCE [LARGE SCALE GENOMIC DNA]</scope>
    <source>
        <strain evidence="5 6">FDAARGOS_790</strain>
    </source>
</reference>
<name>A0A7D4HT19_9BURK</name>
<dbReference type="PROSITE" id="PS50949">
    <property type="entry name" value="HTH_GNTR"/>
    <property type="match status" value="1"/>
</dbReference>
<keyword evidence="1" id="KW-0805">Transcription regulation</keyword>
<dbReference type="Pfam" id="PF07729">
    <property type="entry name" value="FCD"/>
    <property type="match status" value="1"/>
</dbReference>
<keyword evidence="3" id="KW-0804">Transcription</keyword>
<evidence type="ECO:0000259" key="4">
    <source>
        <dbReference type="PROSITE" id="PS50949"/>
    </source>
</evidence>
<dbReference type="InterPro" id="IPR036388">
    <property type="entry name" value="WH-like_DNA-bd_sf"/>
</dbReference>
<evidence type="ECO:0000256" key="2">
    <source>
        <dbReference type="ARBA" id="ARBA00023125"/>
    </source>
</evidence>
<evidence type="ECO:0000256" key="3">
    <source>
        <dbReference type="ARBA" id="ARBA00023163"/>
    </source>
</evidence>
<dbReference type="SMART" id="SM00895">
    <property type="entry name" value="FCD"/>
    <property type="match status" value="1"/>
</dbReference>
<dbReference type="Gene3D" id="1.10.10.10">
    <property type="entry name" value="Winged helix-like DNA-binding domain superfamily/Winged helix DNA-binding domain"/>
    <property type="match status" value="1"/>
</dbReference>
<dbReference type="GO" id="GO:0003677">
    <property type="term" value="F:DNA binding"/>
    <property type="evidence" value="ECO:0007669"/>
    <property type="project" value="UniProtKB-KW"/>
</dbReference>
<sequence>MDYGETPPAGEALADRSIAGAVVDALRGEIIHGQLKPGERLRQDAVATRFRVSQTVVREAFKDLIRECFLVSEPRRGVSVATMSADEAEEMTTLRSLIEPQALAWAIPRLTEVQFEAAERVLKELDDEKNVDRIILLNARFHRGLYAAANRPRTLTTVETLRLGFERYLRYTWEYTTHRDRSQQEHWELLAMCKQGEVDSACRLLTQHIRATGDLLVECLAKRPVEQPSKL</sequence>
<evidence type="ECO:0000313" key="6">
    <source>
        <dbReference type="Proteomes" id="UP000500970"/>
    </source>
</evidence>
<dbReference type="InterPro" id="IPR011711">
    <property type="entry name" value="GntR_C"/>
</dbReference>
<dbReference type="GO" id="GO:0003700">
    <property type="term" value="F:DNA-binding transcription factor activity"/>
    <property type="evidence" value="ECO:0007669"/>
    <property type="project" value="InterPro"/>
</dbReference>
<accession>A0A7D4HT19</accession>
<evidence type="ECO:0000313" key="5">
    <source>
        <dbReference type="EMBL" id="QKH35773.1"/>
    </source>
</evidence>
<dbReference type="KEGG" id="apes:FOC84_12795"/>
<dbReference type="Proteomes" id="UP000500970">
    <property type="component" value="Chromosome"/>
</dbReference>
<organism evidence="5 6">
    <name type="scientific">Achromobacter pestifer</name>
    <dbReference type="NCBI Taxonomy" id="1353889"/>
    <lineage>
        <taxon>Bacteria</taxon>
        <taxon>Pseudomonadati</taxon>
        <taxon>Pseudomonadota</taxon>
        <taxon>Betaproteobacteria</taxon>
        <taxon>Burkholderiales</taxon>
        <taxon>Alcaligenaceae</taxon>
        <taxon>Achromobacter</taxon>
    </lineage>
</organism>
<dbReference type="Pfam" id="PF00392">
    <property type="entry name" value="GntR"/>
    <property type="match status" value="1"/>
</dbReference>
<evidence type="ECO:0000256" key="1">
    <source>
        <dbReference type="ARBA" id="ARBA00023015"/>
    </source>
</evidence>
<dbReference type="EMBL" id="CP053985">
    <property type="protein sequence ID" value="QKH35773.1"/>
    <property type="molecule type" value="Genomic_DNA"/>
</dbReference>
<gene>
    <name evidence="5" type="ORF">FOC84_12795</name>
</gene>
<protein>
    <submittedName>
        <fullName evidence="5">GntR family transcriptional regulator</fullName>
    </submittedName>
</protein>
<proteinExistence type="predicted"/>
<dbReference type="SMART" id="SM00345">
    <property type="entry name" value="HTH_GNTR"/>
    <property type="match status" value="1"/>
</dbReference>
<dbReference type="PANTHER" id="PTHR43537">
    <property type="entry name" value="TRANSCRIPTIONAL REGULATOR, GNTR FAMILY"/>
    <property type="match status" value="1"/>
</dbReference>